<proteinExistence type="predicted"/>
<organism evidence="2 3">
    <name type="scientific">Tepidibacillus decaturensis</name>
    <dbReference type="NCBI Taxonomy" id="1413211"/>
    <lineage>
        <taxon>Bacteria</taxon>
        <taxon>Bacillati</taxon>
        <taxon>Bacillota</taxon>
        <taxon>Bacilli</taxon>
        <taxon>Bacillales</taxon>
        <taxon>Bacillaceae</taxon>
        <taxon>Tepidibacillus</taxon>
    </lineage>
</organism>
<gene>
    <name evidence="2" type="ORF">U473_06050</name>
</gene>
<name>A0A135L3Q9_9BACI</name>
<protein>
    <recommendedName>
        <fullName evidence="1">UPF0302 domain-containing protein</fullName>
    </recommendedName>
</protein>
<dbReference type="Proteomes" id="UP000070352">
    <property type="component" value="Unassembled WGS sequence"/>
</dbReference>
<dbReference type="Pfam" id="PF08864">
    <property type="entry name" value="UPF0302"/>
    <property type="match status" value="1"/>
</dbReference>
<evidence type="ECO:0000313" key="2">
    <source>
        <dbReference type="EMBL" id="KXG43625.1"/>
    </source>
</evidence>
<dbReference type="EMBL" id="LSKU01000001">
    <property type="protein sequence ID" value="KXG43625.1"/>
    <property type="molecule type" value="Genomic_DNA"/>
</dbReference>
<evidence type="ECO:0000259" key="1">
    <source>
        <dbReference type="Pfam" id="PF08864"/>
    </source>
</evidence>
<dbReference type="AlphaFoldDB" id="A0A135L3Q9"/>
<dbReference type="InterPro" id="IPR014963">
    <property type="entry name" value="UPF0302_N"/>
</dbReference>
<dbReference type="Gene3D" id="3.40.1530.30">
    <property type="entry name" value="Uncharacterised family UPF0302, N-terminal domain"/>
    <property type="match status" value="1"/>
</dbReference>
<dbReference type="STRING" id="1413211.U473_06050"/>
<comment type="caution">
    <text evidence="2">The sequence shown here is derived from an EMBL/GenBank/DDBJ whole genome shotgun (WGS) entry which is preliminary data.</text>
</comment>
<dbReference type="InterPro" id="IPR038091">
    <property type="entry name" value="UPF0302_N_sf"/>
</dbReference>
<reference evidence="2 3" key="1">
    <citation type="submission" date="2016-02" db="EMBL/GenBank/DDBJ databases">
        <title>Draft Genome for Tepidibacillus decaturensis nov. sp. Strain Z9, an Anaerobic, Moderately Thermophilic and Heterotrophic Bacterium from Deep Subsurface of the Illinois Basin, USA.</title>
        <authorList>
            <person name="Dong Y."/>
            <person name="Chang J.Y."/>
            <person name="Sanford R."/>
            <person name="Fouke B.W."/>
        </authorList>
    </citation>
    <scope>NUCLEOTIDE SEQUENCE [LARGE SCALE GENOMIC DNA]</scope>
    <source>
        <strain evidence="2 3">Z9</strain>
    </source>
</reference>
<keyword evidence="3" id="KW-1185">Reference proteome</keyword>
<sequence>MMITVNDKKDFIKWFLSSYTLAKKEAAWLLTYIASNDKILEKVHFVEDIHDLPKSLFISSECVTLTPFKFYKKIVSLLM</sequence>
<feature type="domain" description="UPF0302" evidence="1">
    <location>
        <begin position="7"/>
        <end position="73"/>
    </location>
</feature>
<accession>A0A135L3Q9</accession>
<evidence type="ECO:0000313" key="3">
    <source>
        <dbReference type="Proteomes" id="UP000070352"/>
    </source>
</evidence>